<sequence>MPAASIPTTTIARAAQLVGFAVVAGALAVVSWRGTSLNLPNVGQFAGVIGSGFLGGIINPLMKRLSGPSSITTTTATAQMTQTAEASQVTQVTQTAEAVQNKAASALGQKTDAMWDIAVVIGAAAIVAAALALAINGQRHVNAAAALTALATAFGALFIDTSKVTHSLGSSAGS</sequence>
<keyword evidence="3" id="KW-1185">Reference proteome</keyword>
<name>A0ABS5KW39_9ACTN</name>
<keyword evidence="1" id="KW-0472">Membrane</keyword>
<accession>A0ABS5KW39</accession>
<feature type="transmembrane region" description="Helical" evidence="1">
    <location>
        <begin position="44"/>
        <end position="62"/>
    </location>
</feature>
<dbReference type="EMBL" id="JAAFYZ010000097">
    <property type="protein sequence ID" value="MBS2550261.1"/>
    <property type="molecule type" value="Genomic_DNA"/>
</dbReference>
<organism evidence="2 3">
    <name type="scientific">Catenulispora pinistramenti</name>
    <dbReference type="NCBI Taxonomy" id="2705254"/>
    <lineage>
        <taxon>Bacteria</taxon>
        <taxon>Bacillati</taxon>
        <taxon>Actinomycetota</taxon>
        <taxon>Actinomycetes</taxon>
        <taxon>Catenulisporales</taxon>
        <taxon>Catenulisporaceae</taxon>
        <taxon>Catenulispora</taxon>
    </lineage>
</organism>
<feature type="transmembrane region" description="Helical" evidence="1">
    <location>
        <begin position="12"/>
        <end position="32"/>
    </location>
</feature>
<protein>
    <submittedName>
        <fullName evidence="2">Uncharacterized protein</fullName>
    </submittedName>
</protein>
<keyword evidence="1" id="KW-0812">Transmembrane</keyword>
<feature type="transmembrane region" description="Helical" evidence="1">
    <location>
        <begin position="113"/>
        <end position="135"/>
    </location>
</feature>
<dbReference type="Proteomes" id="UP000730482">
    <property type="component" value="Unassembled WGS sequence"/>
</dbReference>
<keyword evidence="1" id="KW-1133">Transmembrane helix</keyword>
<dbReference type="RefSeq" id="WP_212012684.1">
    <property type="nucleotide sequence ID" value="NZ_JAAFYZ010000097.1"/>
</dbReference>
<proteinExistence type="predicted"/>
<feature type="transmembrane region" description="Helical" evidence="1">
    <location>
        <begin position="141"/>
        <end position="159"/>
    </location>
</feature>
<evidence type="ECO:0000256" key="1">
    <source>
        <dbReference type="SAM" id="Phobius"/>
    </source>
</evidence>
<reference evidence="2 3" key="1">
    <citation type="submission" date="2020-02" db="EMBL/GenBank/DDBJ databases">
        <title>Acidophilic actinobacteria isolated from forest soil.</title>
        <authorList>
            <person name="Golinska P."/>
        </authorList>
    </citation>
    <scope>NUCLEOTIDE SEQUENCE [LARGE SCALE GENOMIC DNA]</scope>
    <source>
        <strain evidence="2 3">NL8</strain>
    </source>
</reference>
<comment type="caution">
    <text evidence="2">The sequence shown here is derived from an EMBL/GenBank/DDBJ whole genome shotgun (WGS) entry which is preliminary data.</text>
</comment>
<gene>
    <name evidence="2" type="ORF">KGQ19_25670</name>
</gene>
<evidence type="ECO:0000313" key="3">
    <source>
        <dbReference type="Proteomes" id="UP000730482"/>
    </source>
</evidence>
<evidence type="ECO:0000313" key="2">
    <source>
        <dbReference type="EMBL" id="MBS2550261.1"/>
    </source>
</evidence>